<dbReference type="InterPro" id="IPR009057">
    <property type="entry name" value="Homeodomain-like_sf"/>
</dbReference>
<dbReference type="InterPro" id="IPR018060">
    <property type="entry name" value="HTH_AraC"/>
</dbReference>
<comment type="caution">
    <text evidence="7">The sequence shown here is derived from an EMBL/GenBank/DDBJ whole genome shotgun (WGS) entry which is preliminary data.</text>
</comment>
<evidence type="ECO:0000259" key="6">
    <source>
        <dbReference type="PROSITE" id="PS50110"/>
    </source>
</evidence>
<dbReference type="PROSITE" id="PS01124">
    <property type="entry name" value="HTH_ARAC_FAMILY_2"/>
    <property type="match status" value="1"/>
</dbReference>
<evidence type="ECO:0000256" key="1">
    <source>
        <dbReference type="ARBA" id="ARBA00023015"/>
    </source>
</evidence>
<reference evidence="7 8" key="1">
    <citation type="submission" date="2017-04" db="EMBL/GenBank/DDBJ databases">
        <authorList>
            <person name="Varghese N."/>
            <person name="Submissions S."/>
        </authorList>
    </citation>
    <scope>NUCLEOTIDE SEQUENCE [LARGE SCALE GENOMIC DNA]</scope>
    <source>
        <strain evidence="7 8">J12</strain>
    </source>
</reference>
<dbReference type="Gene3D" id="1.10.10.60">
    <property type="entry name" value="Homeodomain-like"/>
    <property type="match status" value="2"/>
</dbReference>
<dbReference type="InterPro" id="IPR001789">
    <property type="entry name" value="Sig_transdc_resp-reg_receiver"/>
</dbReference>
<sequence>MHKALVVDLAPHHAEYAEDRPDWNGLKGALHHCIRSSSSVIPLLSNNRYTVVIIHVFKANDEGMKLCEQIRYFSQLPIIITGGSTDFYWARKAVQLQVNDYLPAPFSMNELNSSLQGLANPKEDSLDISSLNDRLDAISTLKQDPVIDAVKEYVKNAMDQSITLKEIAEKMHFNYSYLVQKFKIHEKMTFSEYLLVQRMEKAKSLLVQTDMKIHEIAENVGYRDLDWFYKKFKAHTGVNANLYRKMQSRHRLAT</sequence>
<organism evidence="7 8">
    <name type="scientific">Paenibacillus barengoltzii J12</name>
    <dbReference type="NCBI Taxonomy" id="935846"/>
    <lineage>
        <taxon>Bacteria</taxon>
        <taxon>Bacillati</taxon>
        <taxon>Bacillota</taxon>
        <taxon>Bacilli</taxon>
        <taxon>Bacillales</taxon>
        <taxon>Paenibacillaceae</taxon>
        <taxon>Paenibacillus</taxon>
    </lineage>
</organism>
<comment type="caution">
    <text evidence="4">Lacks conserved residue(s) required for the propagation of feature annotation.</text>
</comment>
<dbReference type="Gene3D" id="3.40.50.2300">
    <property type="match status" value="1"/>
</dbReference>
<evidence type="ECO:0000256" key="3">
    <source>
        <dbReference type="ARBA" id="ARBA00023163"/>
    </source>
</evidence>
<feature type="domain" description="Response regulatory" evidence="6">
    <location>
        <begin position="3"/>
        <end position="119"/>
    </location>
</feature>
<evidence type="ECO:0000256" key="2">
    <source>
        <dbReference type="ARBA" id="ARBA00023125"/>
    </source>
</evidence>
<dbReference type="InterPro" id="IPR011006">
    <property type="entry name" value="CheY-like_superfamily"/>
</dbReference>
<dbReference type="Pfam" id="PF12833">
    <property type="entry name" value="HTH_18"/>
    <property type="match status" value="1"/>
</dbReference>
<proteinExistence type="predicted"/>
<dbReference type="PROSITE" id="PS00041">
    <property type="entry name" value="HTH_ARAC_FAMILY_1"/>
    <property type="match status" value="1"/>
</dbReference>
<name>A0ABY1LTB5_9BACL</name>
<dbReference type="PROSITE" id="PS50110">
    <property type="entry name" value="RESPONSE_REGULATORY"/>
    <property type="match status" value="1"/>
</dbReference>
<evidence type="ECO:0000259" key="5">
    <source>
        <dbReference type="PROSITE" id="PS01124"/>
    </source>
</evidence>
<keyword evidence="8" id="KW-1185">Reference proteome</keyword>
<dbReference type="SMART" id="SM00342">
    <property type="entry name" value="HTH_ARAC"/>
    <property type="match status" value="1"/>
</dbReference>
<dbReference type="SUPFAM" id="SSF46689">
    <property type="entry name" value="Homeodomain-like"/>
    <property type="match status" value="1"/>
</dbReference>
<dbReference type="PANTHER" id="PTHR43280">
    <property type="entry name" value="ARAC-FAMILY TRANSCRIPTIONAL REGULATOR"/>
    <property type="match status" value="1"/>
</dbReference>
<evidence type="ECO:0000313" key="7">
    <source>
        <dbReference type="EMBL" id="SME99232.1"/>
    </source>
</evidence>
<dbReference type="EMBL" id="FXAE01000004">
    <property type="protein sequence ID" value="SME99232.1"/>
    <property type="molecule type" value="Genomic_DNA"/>
</dbReference>
<keyword evidence="3" id="KW-0804">Transcription</keyword>
<evidence type="ECO:0000256" key="4">
    <source>
        <dbReference type="PROSITE-ProRule" id="PRU00169"/>
    </source>
</evidence>
<accession>A0ABY1LTB5</accession>
<keyword evidence="1" id="KW-0805">Transcription regulation</keyword>
<protein>
    <submittedName>
        <fullName evidence="7">Response regulator containing CheY-like receiver domain and AraC-type DNA-binding domain</fullName>
    </submittedName>
</protein>
<dbReference type="SUPFAM" id="SSF52172">
    <property type="entry name" value="CheY-like"/>
    <property type="match status" value="1"/>
</dbReference>
<dbReference type="PANTHER" id="PTHR43280:SF28">
    <property type="entry name" value="HTH-TYPE TRANSCRIPTIONAL ACTIVATOR RHAS"/>
    <property type="match status" value="1"/>
</dbReference>
<gene>
    <name evidence="7" type="ORF">SAMN02744124_00691</name>
</gene>
<dbReference type="Proteomes" id="UP000192939">
    <property type="component" value="Unassembled WGS sequence"/>
</dbReference>
<dbReference type="InterPro" id="IPR018062">
    <property type="entry name" value="HTH_AraC-typ_CS"/>
</dbReference>
<feature type="domain" description="HTH araC/xylS-type" evidence="5">
    <location>
        <begin position="148"/>
        <end position="246"/>
    </location>
</feature>
<evidence type="ECO:0000313" key="8">
    <source>
        <dbReference type="Proteomes" id="UP000192939"/>
    </source>
</evidence>
<keyword evidence="2" id="KW-0238">DNA-binding</keyword>
<dbReference type="RefSeq" id="WP_085278333.1">
    <property type="nucleotide sequence ID" value="NZ_FXAE01000004.1"/>
</dbReference>